<dbReference type="InterPro" id="IPR039535">
    <property type="entry name" value="ASST-like"/>
</dbReference>
<gene>
    <name evidence="3" type="ORF">M438DRAFT_370899</name>
</gene>
<dbReference type="GeneID" id="40750524"/>
<dbReference type="Pfam" id="PF14269">
    <property type="entry name" value="Arylsulfotran_2"/>
    <property type="match status" value="1"/>
</dbReference>
<dbReference type="EMBL" id="KL584974">
    <property type="protein sequence ID" value="KEQ89822.1"/>
    <property type="molecule type" value="Genomic_DNA"/>
</dbReference>
<dbReference type="OrthoDB" id="5427350at2759"/>
<feature type="chain" id="PRO_5001703024" description="Arylsulfotransferase" evidence="2">
    <location>
        <begin position="21"/>
        <end position="633"/>
    </location>
</feature>
<feature type="signal peptide" evidence="2">
    <location>
        <begin position="1"/>
        <end position="20"/>
    </location>
</feature>
<keyword evidence="2" id="KW-0732">Signal</keyword>
<dbReference type="STRING" id="1043002.A0A074Y6H9"/>
<proteinExistence type="predicted"/>
<name>A0A074Y6H9_AURPU</name>
<dbReference type="AlphaFoldDB" id="A0A074Y6H9"/>
<keyword evidence="1" id="KW-0472">Membrane</keyword>
<dbReference type="InterPro" id="IPR053143">
    <property type="entry name" value="Arylsulfate_ST"/>
</dbReference>
<reference evidence="3 4" key="1">
    <citation type="journal article" date="2014" name="BMC Genomics">
        <title>Genome sequencing of four Aureobasidium pullulans varieties: biotechnological potential, stress tolerance, and description of new species.</title>
        <authorList>
            <person name="Gostin Ar C."/>
            <person name="Ohm R.A."/>
            <person name="Kogej T."/>
            <person name="Sonjak S."/>
            <person name="Turk M."/>
            <person name="Zajc J."/>
            <person name="Zalar P."/>
            <person name="Grube M."/>
            <person name="Sun H."/>
            <person name="Han J."/>
            <person name="Sharma A."/>
            <person name="Chiniquy J."/>
            <person name="Ngan C.Y."/>
            <person name="Lipzen A."/>
            <person name="Barry K."/>
            <person name="Grigoriev I.V."/>
            <person name="Gunde-Cimerman N."/>
        </authorList>
    </citation>
    <scope>NUCLEOTIDE SEQUENCE [LARGE SCALE GENOMIC DNA]</scope>
    <source>
        <strain evidence="3 4">EXF-150</strain>
    </source>
</reference>
<organism evidence="3 4">
    <name type="scientific">Aureobasidium pullulans EXF-150</name>
    <dbReference type="NCBI Taxonomy" id="1043002"/>
    <lineage>
        <taxon>Eukaryota</taxon>
        <taxon>Fungi</taxon>
        <taxon>Dikarya</taxon>
        <taxon>Ascomycota</taxon>
        <taxon>Pezizomycotina</taxon>
        <taxon>Dothideomycetes</taxon>
        <taxon>Dothideomycetidae</taxon>
        <taxon>Dothideales</taxon>
        <taxon>Saccotheciaceae</taxon>
        <taxon>Aureobasidium</taxon>
    </lineage>
</organism>
<dbReference type="HOGENOM" id="CLU_018249_0_1_1"/>
<dbReference type="RefSeq" id="XP_029766009.1">
    <property type="nucleotide sequence ID" value="XM_029908218.1"/>
</dbReference>
<accession>A0A074Y6H9</accession>
<evidence type="ECO:0008006" key="5">
    <source>
        <dbReference type="Google" id="ProtNLM"/>
    </source>
</evidence>
<feature type="transmembrane region" description="Helical" evidence="1">
    <location>
        <begin position="591"/>
        <end position="609"/>
    </location>
</feature>
<keyword evidence="1" id="KW-1133">Transmembrane helix</keyword>
<protein>
    <recommendedName>
        <fullName evidence="5">Arylsulfotransferase</fullName>
    </recommendedName>
</protein>
<keyword evidence="1" id="KW-0812">Transmembrane</keyword>
<dbReference type="PANTHER" id="PTHR35340:SF5">
    <property type="entry name" value="ASST-DOMAIN-CONTAINING PROTEIN"/>
    <property type="match status" value="1"/>
</dbReference>
<keyword evidence="4" id="KW-1185">Reference proteome</keyword>
<sequence>MMKGLTALALAGLFHGSTIAHDVGAEAYFDPGDGEAWELNYGYYPYRSYQTTDLISPQFRTLVDSPECHDDRHVFFTPRGFSIEAPGPMIVDSHGDLIWAKSTEGQAYDLTVQEYKGEQYLTYWVGDDRVRGHGAGDYYMLNTGYQEVHKISALHGMAADLHELVITPQGTALLTVYEVYQHDLSELRNFEDWEEDPHYIWDSLFQEIDIETNELLFQWRASDHYSINETFKSIGGTGTKNDPFDWYHINSVEKDEFDNYLISARYTHTVTYINGTSGDIIWVLGGKRNMFKDLDGGFATNFAWQHDARLHSKTEFPELFRDDIALFGADKEKNGVTKQLVTLFDNSAEDIEHTLDSSRGLMLEVTYPSAHLPRPQPAVDLVRRNAADAQDDQYSVKIIRSYNHPQGPLSSSQGSLQVLPSEDDHKDSKVFVGYGYNALFSEYSADGTLLCDNHFATNYSWGRGEVQSYRAFKFAWTGRPVDPPSALLSSDGQIYVSWNGATEVKGWTLQHTRTFPAAENAWENVLQIDKTGFETAINIEDEELLRYIRVKAVDQNGVMLGVSREIDMGWSAGLASSMTQLNTVDVAPIKLIMLICVNVIILFVLYELCRRLFTWRQTRKWRQRRGIRLPSDA</sequence>
<dbReference type="PANTHER" id="PTHR35340">
    <property type="entry name" value="PQQ ENZYME REPEAT PROTEIN-RELATED"/>
    <property type="match status" value="1"/>
</dbReference>
<evidence type="ECO:0000256" key="2">
    <source>
        <dbReference type="SAM" id="SignalP"/>
    </source>
</evidence>
<dbReference type="Proteomes" id="UP000030706">
    <property type="component" value="Unassembled WGS sequence"/>
</dbReference>
<evidence type="ECO:0000256" key="1">
    <source>
        <dbReference type="SAM" id="Phobius"/>
    </source>
</evidence>
<evidence type="ECO:0000313" key="3">
    <source>
        <dbReference type="EMBL" id="KEQ89822.1"/>
    </source>
</evidence>
<evidence type="ECO:0000313" key="4">
    <source>
        <dbReference type="Proteomes" id="UP000030706"/>
    </source>
</evidence>